<accession>A0A5S9R6I7</accession>
<evidence type="ECO:0000313" key="1">
    <source>
        <dbReference type="EMBL" id="CAA0128925.1"/>
    </source>
</evidence>
<reference evidence="1 2" key="1">
    <citation type="submission" date="2019-12" db="EMBL/GenBank/DDBJ databases">
        <authorList>
            <person name="Reyes-Prieto M."/>
        </authorList>
    </citation>
    <scope>NUCLEOTIDE SEQUENCE [LARGE SCALE GENOMIC DNA]</scope>
    <source>
        <strain evidence="1">HF14-78462</strain>
    </source>
</reference>
<dbReference type="AlphaFoldDB" id="A0A5S9R6I7"/>
<keyword evidence="2" id="KW-1185">Reference proteome</keyword>
<protein>
    <submittedName>
        <fullName evidence="1">Uncharacterized protein</fullName>
    </submittedName>
</protein>
<sequence length="36" mass="4449">MHWDELLLWWNEARDIDRERWAPLRQLAGRADRSGE</sequence>
<organism evidence="1 2">
    <name type="scientific">Starkeya nomas</name>
    <dbReference type="NCBI Taxonomy" id="2666134"/>
    <lineage>
        <taxon>Bacteria</taxon>
        <taxon>Pseudomonadati</taxon>
        <taxon>Pseudomonadota</taxon>
        <taxon>Alphaproteobacteria</taxon>
        <taxon>Hyphomicrobiales</taxon>
        <taxon>Xanthobacteraceae</taxon>
        <taxon>Starkeya</taxon>
    </lineage>
</organism>
<dbReference type="Proteomes" id="UP000433050">
    <property type="component" value="Unassembled WGS sequence"/>
</dbReference>
<evidence type="ECO:0000313" key="2">
    <source>
        <dbReference type="Proteomes" id="UP000433050"/>
    </source>
</evidence>
<name>A0A5S9R6I7_9HYPH</name>
<proteinExistence type="predicted"/>
<dbReference type="EMBL" id="CACSAS010000016">
    <property type="protein sequence ID" value="CAA0128925.1"/>
    <property type="molecule type" value="Genomic_DNA"/>
</dbReference>
<gene>
    <name evidence="1" type="ORF">STARVERO_04378</name>
</gene>